<organism evidence="2 3">
    <name type="scientific">Bacteroides pyogenes F0041</name>
    <dbReference type="NCBI Taxonomy" id="1321819"/>
    <lineage>
        <taxon>Bacteria</taxon>
        <taxon>Pseudomonadati</taxon>
        <taxon>Bacteroidota</taxon>
        <taxon>Bacteroidia</taxon>
        <taxon>Bacteroidales</taxon>
        <taxon>Bacteroidaceae</taxon>
        <taxon>Bacteroides</taxon>
    </lineage>
</organism>
<proteinExistence type="predicted"/>
<evidence type="ECO:0000313" key="3">
    <source>
        <dbReference type="Proteomes" id="UP000016496"/>
    </source>
</evidence>
<dbReference type="OrthoDB" id="1036353at2"/>
<dbReference type="PATRIC" id="fig|1321819.3.peg.1746"/>
<dbReference type="HOGENOM" id="CLU_088853_0_0_10"/>
<evidence type="ECO:0000256" key="1">
    <source>
        <dbReference type="SAM" id="Phobius"/>
    </source>
</evidence>
<name>U2CLB8_9BACE</name>
<sequence length="266" mass="29384">MKRTTYILIGALIIGFLVLTGGMLAVFSTGTSTSSNVLLGGEEKMKELPSFRHIVISRPVMESDRYAVYIENLPLAVTSATDGRNTFSAPSDAFEHLDVKVENDTLKIYFDYTLDKLPAGIAQRRYAKIDPGVWTLKAASKIETVTCGIEGTNLGLKHLAQDSLAVFANCEIAVDSCRIASLNVLKAYKADFRSGDIQCLYLDLDKVGNWFVDTARCRIEEEHLTGTGNSVYLQKGECRRLFWIPKNADSELSVKLCEPSVVEIMP</sequence>
<feature type="transmembrane region" description="Helical" evidence="1">
    <location>
        <begin position="7"/>
        <end position="27"/>
    </location>
</feature>
<evidence type="ECO:0000313" key="2">
    <source>
        <dbReference type="EMBL" id="ERI85330.1"/>
    </source>
</evidence>
<keyword evidence="1" id="KW-0812">Transmembrane</keyword>
<protein>
    <submittedName>
        <fullName evidence="2">Uncharacterized protein</fullName>
    </submittedName>
</protein>
<dbReference type="RefSeq" id="WP_021645341.1">
    <property type="nucleotide sequence ID" value="NZ_KE993102.1"/>
</dbReference>
<keyword evidence="1" id="KW-1133">Transmembrane helix</keyword>
<dbReference type="Proteomes" id="UP000016496">
    <property type="component" value="Unassembled WGS sequence"/>
</dbReference>
<keyword evidence="1" id="KW-0472">Membrane</keyword>
<accession>U2CLB8</accession>
<gene>
    <name evidence="2" type="ORF">HMPREF1981_01887</name>
</gene>
<comment type="caution">
    <text evidence="2">The sequence shown here is derived from an EMBL/GenBank/DDBJ whole genome shotgun (WGS) entry which is preliminary data.</text>
</comment>
<reference evidence="2 3" key="1">
    <citation type="submission" date="2013-08" db="EMBL/GenBank/DDBJ databases">
        <authorList>
            <person name="Weinstock G."/>
            <person name="Sodergren E."/>
            <person name="Wylie T."/>
            <person name="Fulton L."/>
            <person name="Fulton R."/>
            <person name="Fronick C."/>
            <person name="O'Laughlin M."/>
            <person name="Godfrey J."/>
            <person name="Miner T."/>
            <person name="Herter B."/>
            <person name="Appelbaum E."/>
            <person name="Cordes M."/>
            <person name="Lek S."/>
            <person name="Wollam A."/>
            <person name="Pepin K.H."/>
            <person name="Palsikar V.B."/>
            <person name="Mitreva M."/>
            <person name="Wilson R.K."/>
        </authorList>
    </citation>
    <scope>NUCLEOTIDE SEQUENCE [LARGE SCALE GENOMIC DNA]</scope>
    <source>
        <strain evidence="2 3">F0041</strain>
    </source>
</reference>
<dbReference type="EMBL" id="AWSV01000096">
    <property type="protein sequence ID" value="ERI85330.1"/>
    <property type="molecule type" value="Genomic_DNA"/>
</dbReference>
<dbReference type="AlphaFoldDB" id="U2CLB8"/>